<protein>
    <submittedName>
        <fullName evidence="2">DUF4959 domain-containing protein</fullName>
    </submittedName>
</protein>
<dbReference type="Pfam" id="PF16323">
    <property type="entry name" value="DUF4959"/>
    <property type="match status" value="1"/>
</dbReference>
<dbReference type="Pfam" id="PF00754">
    <property type="entry name" value="F5_F8_type_C"/>
    <property type="match status" value="1"/>
</dbReference>
<dbReference type="RefSeq" id="WP_117671213.1">
    <property type="nucleotide sequence ID" value="NZ_CABOGR010000006.1"/>
</dbReference>
<accession>A0A3E4N610</accession>
<dbReference type="Gene3D" id="2.60.120.260">
    <property type="entry name" value="Galactose-binding domain-like"/>
    <property type="match status" value="1"/>
</dbReference>
<dbReference type="PROSITE" id="PS51257">
    <property type="entry name" value="PROKAR_LIPOPROTEIN"/>
    <property type="match status" value="1"/>
</dbReference>
<dbReference type="Proteomes" id="UP000260862">
    <property type="component" value="Unassembled WGS sequence"/>
</dbReference>
<feature type="domain" description="F5/8 type C" evidence="1">
    <location>
        <begin position="261"/>
        <end position="415"/>
    </location>
</feature>
<dbReference type="AlphaFoldDB" id="A0A3E4N610"/>
<dbReference type="SUPFAM" id="SSF49785">
    <property type="entry name" value="Galactose-binding domain-like"/>
    <property type="match status" value="1"/>
</dbReference>
<dbReference type="InterPro" id="IPR008979">
    <property type="entry name" value="Galactose-bd-like_sf"/>
</dbReference>
<dbReference type="InterPro" id="IPR032527">
    <property type="entry name" value="DUF4959"/>
</dbReference>
<keyword evidence="3" id="KW-1185">Reference proteome</keyword>
<dbReference type="InterPro" id="IPR000421">
    <property type="entry name" value="FA58C"/>
</dbReference>
<dbReference type="PROSITE" id="PS50022">
    <property type="entry name" value="FA58C_3"/>
    <property type="match status" value="1"/>
</dbReference>
<evidence type="ECO:0000259" key="1">
    <source>
        <dbReference type="PROSITE" id="PS50022"/>
    </source>
</evidence>
<gene>
    <name evidence="2" type="ORF">DXD04_04365</name>
</gene>
<comment type="caution">
    <text evidence="2">The sequence shown here is derived from an EMBL/GenBank/DDBJ whole genome shotgun (WGS) entry which is preliminary data.</text>
</comment>
<proteinExistence type="predicted"/>
<evidence type="ECO:0000313" key="3">
    <source>
        <dbReference type="Proteomes" id="UP000260862"/>
    </source>
</evidence>
<sequence length="416" mass="45901">MKNEFFSVNKLHALPIAMVCLSCVLASCKDEAKGRITIDDTPPQQVTNVKYSSGPGEVYLSWVNPDTLSNPSFMYTKVEYLDEKGVMQYHLISKERAVDNVVEDTIRGFATMDAKTFSLYTCTVRGYHGEAVEVSVSPNAPAFQELVQTVRLTPDLGGIVVSWNNAYNVPVNIVLDYYAVADNSKSGKTIVNVKGKGEGSQFVALSYGDNMVLSGEECVVNVIGQDEAENSSEPVEFNITPKAVVKLDRSEWTFPGYVDNSNDPTIGYSSQETIGEGGGVSPHGRVIAMLDGDLSTFWHASWKTTYKYPHWFIVDMGKDITVSSVEITRRQGNNKGQIGQHFYTCASADATDPSNPDNWNWTDQGSYSFDINSDAPQTFRLSQNPVCRYIKVYFGEEHKGAGDQAMVSEFNVYGAE</sequence>
<name>A0A3E4N610_9BACT</name>
<organism evidence="2 3">
    <name type="scientific">Phocaeicola plebeius</name>
    <dbReference type="NCBI Taxonomy" id="310297"/>
    <lineage>
        <taxon>Bacteria</taxon>
        <taxon>Pseudomonadati</taxon>
        <taxon>Bacteroidota</taxon>
        <taxon>Bacteroidia</taxon>
        <taxon>Bacteroidales</taxon>
        <taxon>Bacteroidaceae</taxon>
        <taxon>Phocaeicola</taxon>
    </lineage>
</organism>
<reference evidence="2 3" key="1">
    <citation type="submission" date="2018-08" db="EMBL/GenBank/DDBJ databases">
        <title>A genome reference for cultivated species of the human gut microbiota.</title>
        <authorList>
            <person name="Zou Y."/>
            <person name="Xue W."/>
            <person name="Luo G."/>
        </authorList>
    </citation>
    <scope>NUCLEOTIDE SEQUENCE [LARGE SCALE GENOMIC DNA]</scope>
    <source>
        <strain evidence="2 3">TF10-3AC</strain>
    </source>
</reference>
<dbReference type="EMBL" id="QSQT01000006">
    <property type="protein sequence ID" value="RGK57159.1"/>
    <property type="molecule type" value="Genomic_DNA"/>
</dbReference>
<evidence type="ECO:0000313" key="2">
    <source>
        <dbReference type="EMBL" id="RGK57159.1"/>
    </source>
</evidence>